<evidence type="ECO:0000256" key="1">
    <source>
        <dbReference type="ARBA" id="ARBA00001311"/>
    </source>
</evidence>
<comment type="caution">
    <text evidence="5">The sequence shown here is derived from an EMBL/GenBank/DDBJ whole genome shotgun (WGS) entry which is preliminary data.</text>
</comment>
<keyword evidence="5" id="KW-0378">Hydrolase</keyword>
<keyword evidence="6" id="KW-1185">Reference proteome</keyword>
<dbReference type="AlphaFoldDB" id="A0A849C2E7"/>
<proteinExistence type="inferred from homology"/>
<reference evidence="5 6" key="1">
    <citation type="submission" date="2020-05" db="EMBL/GenBank/DDBJ databases">
        <title>MicrobeNet Type strains.</title>
        <authorList>
            <person name="Nicholson A.C."/>
        </authorList>
    </citation>
    <scope>NUCLEOTIDE SEQUENCE [LARGE SCALE GENOMIC DNA]</scope>
    <source>
        <strain evidence="5 6">JCM 3224</strain>
    </source>
</reference>
<evidence type="ECO:0000313" key="6">
    <source>
        <dbReference type="Proteomes" id="UP000586827"/>
    </source>
</evidence>
<dbReference type="EC" id="3.5.1.4" evidence="3"/>
<evidence type="ECO:0000313" key="5">
    <source>
        <dbReference type="EMBL" id="NNH72824.1"/>
    </source>
</evidence>
<sequence>MSYPDINSATQPAAMTAVELVTAYTAGALSPVEATEAVLAAITARDGALNAFCLVDPDRALVQAKESESRWHSGYTRGLLDGVPISIKDIFLTEGWPTRRGSTSVDPAGPWQVDSPVAARLREDGMVFLGKTTTPEIAWKAVTDSPLTGITRNPVDPATTAGGSSGGSAAAVAAGMGPVSVGTDGGGSIRIPAAFCGIVGFKPTHGRIPLYPASPFGPLAHAGPMTRTVEDAALLMDILSLPDPRDPTALPPTLTTFRGQLGREVRGLTVAYSANLGYAEVDPEVAEIVETAVRQLAEAELRVTAADPGFTDPLEAFELLWAVGAATMLSNFPDGAREQVDPGLGAVWERGESVGAVDYLKARDVAAQLGIRMGAFHTTYDVLITPTMPITAFEAGHDVPPGSGLDSWAQWTPFTYPFNLTQQPAISIPVGTTRAGLPVGLQIVGPRHSDDLVLAVARYAEYVLAG</sequence>
<evidence type="ECO:0000256" key="3">
    <source>
        <dbReference type="ARBA" id="ARBA00012922"/>
    </source>
</evidence>
<dbReference type="GO" id="GO:0004040">
    <property type="term" value="F:amidase activity"/>
    <property type="evidence" value="ECO:0007669"/>
    <property type="project" value="UniProtKB-EC"/>
</dbReference>
<dbReference type="InterPro" id="IPR023631">
    <property type="entry name" value="Amidase_dom"/>
</dbReference>
<dbReference type="PROSITE" id="PS00571">
    <property type="entry name" value="AMIDASES"/>
    <property type="match status" value="1"/>
</dbReference>
<dbReference type="PANTHER" id="PTHR11895:SF7">
    <property type="entry name" value="GLUTAMYL-TRNA(GLN) AMIDOTRANSFERASE SUBUNIT A, MITOCHONDRIAL"/>
    <property type="match status" value="1"/>
</dbReference>
<dbReference type="Gene3D" id="3.90.1300.10">
    <property type="entry name" value="Amidase signature (AS) domain"/>
    <property type="match status" value="1"/>
</dbReference>
<accession>A0A849C2E7</accession>
<dbReference type="RefSeq" id="WP_084521723.1">
    <property type="nucleotide sequence ID" value="NZ_JABELX010000008.1"/>
</dbReference>
<dbReference type="InterPro" id="IPR000120">
    <property type="entry name" value="Amidase"/>
</dbReference>
<name>A0A849C2E7_9NOCA</name>
<dbReference type="SUPFAM" id="SSF75304">
    <property type="entry name" value="Amidase signature (AS) enzymes"/>
    <property type="match status" value="1"/>
</dbReference>
<feature type="domain" description="Amidase" evidence="4">
    <location>
        <begin position="33"/>
        <end position="454"/>
    </location>
</feature>
<dbReference type="EMBL" id="JABELX010000008">
    <property type="protein sequence ID" value="NNH72824.1"/>
    <property type="molecule type" value="Genomic_DNA"/>
</dbReference>
<dbReference type="InterPro" id="IPR036928">
    <property type="entry name" value="AS_sf"/>
</dbReference>
<dbReference type="PANTHER" id="PTHR11895">
    <property type="entry name" value="TRANSAMIDASE"/>
    <property type="match status" value="1"/>
</dbReference>
<dbReference type="InterPro" id="IPR020556">
    <property type="entry name" value="Amidase_CS"/>
</dbReference>
<protein>
    <recommendedName>
        <fullName evidence="3">amidase</fullName>
        <ecNumber evidence="3">3.5.1.4</ecNumber>
    </recommendedName>
</protein>
<dbReference type="Proteomes" id="UP000586827">
    <property type="component" value="Unassembled WGS sequence"/>
</dbReference>
<comment type="similarity">
    <text evidence="2">Belongs to the amidase family.</text>
</comment>
<gene>
    <name evidence="5" type="ORF">HLB23_23700</name>
</gene>
<evidence type="ECO:0000259" key="4">
    <source>
        <dbReference type="Pfam" id="PF01425"/>
    </source>
</evidence>
<comment type="catalytic activity">
    <reaction evidence="1">
        <text>a monocarboxylic acid amide + H2O = a monocarboxylate + NH4(+)</text>
        <dbReference type="Rhea" id="RHEA:12020"/>
        <dbReference type="ChEBI" id="CHEBI:15377"/>
        <dbReference type="ChEBI" id="CHEBI:28938"/>
        <dbReference type="ChEBI" id="CHEBI:35757"/>
        <dbReference type="ChEBI" id="CHEBI:83628"/>
        <dbReference type="EC" id="3.5.1.4"/>
    </reaction>
</comment>
<evidence type="ECO:0000256" key="2">
    <source>
        <dbReference type="ARBA" id="ARBA00009199"/>
    </source>
</evidence>
<organism evidence="5 6">
    <name type="scientific">Nocardia uniformis</name>
    <dbReference type="NCBI Taxonomy" id="53432"/>
    <lineage>
        <taxon>Bacteria</taxon>
        <taxon>Bacillati</taxon>
        <taxon>Actinomycetota</taxon>
        <taxon>Actinomycetes</taxon>
        <taxon>Mycobacteriales</taxon>
        <taxon>Nocardiaceae</taxon>
        <taxon>Nocardia</taxon>
    </lineage>
</organism>
<dbReference type="NCBIfam" id="NF004815">
    <property type="entry name" value="PRK06169.1"/>
    <property type="match status" value="1"/>
</dbReference>
<dbReference type="Pfam" id="PF01425">
    <property type="entry name" value="Amidase"/>
    <property type="match status" value="1"/>
</dbReference>